<dbReference type="EnsemblFungi" id="EJT74586">
    <property type="protein sequence ID" value="EJT74586"/>
    <property type="gene ID" value="GGTG_08426"/>
</dbReference>
<dbReference type="CDD" id="cd10170">
    <property type="entry name" value="ASKHA_NBD_HSP70"/>
    <property type="match status" value="1"/>
</dbReference>
<reference evidence="3" key="5">
    <citation type="submission" date="2018-04" db="UniProtKB">
        <authorList>
            <consortium name="EnsemblFungi"/>
        </authorList>
    </citation>
    <scope>IDENTIFICATION</scope>
    <source>
        <strain evidence="3">R3-111a-1</strain>
    </source>
</reference>
<organism evidence="2">
    <name type="scientific">Gaeumannomyces tritici (strain R3-111a-1)</name>
    <name type="common">Wheat and barley take-all root rot fungus</name>
    <name type="synonym">Gaeumannomyces graminis var. tritici</name>
    <dbReference type="NCBI Taxonomy" id="644352"/>
    <lineage>
        <taxon>Eukaryota</taxon>
        <taxon>Fungi</taxon>
        <taxon>Dikarya</taxon>
        <taxon>Ascomycota</taxon>
        <taxon>Pezizomycotina</taxon>
        <taxon>Sordariomycetes</taxon>
        <taxon>Sordariomycetidae</taxon>
        <taxon>Magnaporthales</taxon>
        <taxon>Magnaporthaceae</taxon>
        <taxon>Gaeumannomyces</taxon>
    </lineage>
</organism>
<evidence type="ECO:0008006" key="5">
    <source>
        <dbReference type="Google" id="ProtNLM"/>
    </source>
</evidence>
<dbReference type="HOGENOM" id="CLU_009958_3_0_1"/>
<dbReference type="InterPro" id="IPR043129">
    <property type="entry name" value="ATPase_NBD"/>
</dbReference>
<dbReference type="AlphaFoldDB" id="J3P4I9"/>
<dbReference type="OrthoDB" id="2394218at2759"/>
<evidence type="ECO:0000313" key="4">
    <source>
        <dbReference type="Proteomes" id="UP000006039"/>
    </source>
</evidence>
<feature type="region of interest" description="Disordered" evidence="1">
    <location>
        <begin position="77"/>
        <end position="113"/>
    </location>
</feature>
<dbReference type="RefSeq" id="XP_009224530.1">
    <property type="nucleotide sequence ID" value="XM_009226266.1"/>
</dbReference>
<dbReference type="Gene3D" id="3.30.420.40">
    <property type="match status" value="2"/>
</dbReference>
<accession>J3P4I9</accession>
<gene>
    <name evidence="3" type="primary">20348884</name>
    <name evidence="2" type="ORF">GGTG_08426</name>
</gene>
<evidence type="ECO:0000313" key="2">
    <source>
        <dbReference type="EMBL" id="EJT74586.1"/>
    </source>
</evidence>
<dbReference type="PANTHER" id="PTHR42749">
    <property type="entry name" value="CELL SHAPE-DETERMINING PROTEIN MREB"/>
    <property type="match status" value="1"/>
</dbReference>
<feature type="compositionally biased region" description="Low complexity" evidence="1">
    <location>
        <begin position="99"/>
        <end position="109"/>
    </location>
</feature>
<reference evidence="4" key="1">
    <citation type="submission" date="2010-07" db="EMBL/GenBank/DDBJ databases">
        <title>The genome sequence of Gaeumannomyces graminis var. tritici strain R3-111a-1.</title>
        <authorList>
            <consortium name="The Broad Institute Genome Sequencing Platform"/>
            <person name="Ma L.-J."/>
            <person name="Dead R."/>
            <person name="Young S."/>
            <person name="Zeng Q."/>
            <person name="Koehrsen M."/>
            <person name="Alvarado L."/>
            <person name="Berlin A."/>
            <person name="Chapman S.B."/>
            <person name="Chen Z."/>
            <person name="Freedman E."/>
            <person name="Gellesch M."/>
            <person name="Goldberg J."/>
            <person name="Griggs A."/>
            <person name="Gujja S."/>
            <person name="Heilman E.R."/>
            <person name="Heiman D."/>
            <person name="Hepburn T."/>
            <person name="Howarth C."/>
            <person name="Jen D."/>
            <person name="Larson L."/>
            <person name="Mehta T."/>
            <person name="Neiman D."/>
            <person name="Pearson M."/>
            <person name="Roberts A."/>
            <person name="Saif S."/>
            <person name="Shea T."/>
            <person name="Shenoy N."/>
            <person name="Sisk P."/>
            <person name="Stolte C."/>
            <person name="Sykes S."/>
            <person name="Walk T."/>
            <person name="White J."/>
            <person name="Yandava C."/>
            <person name="Haas B."/>
            <person name="Nusbaum C."/>
            <person name="Birren B."/>
        </authorList>
    </citation>
    <scope>NUCLEOTIDE SEQUENCE [LARGE SCALE GENOMIC DNA]</scope>
    <source>
        <strain evidence="4">R3-111a-1</strain>
    </source>
</reference>
<reference evidence="2" key="3">
    <citation type="submission" date="2010-09" db="EMBL/GenBank/DDBJ databases">
        <title>Annotation of Gaeumannomyces graminis var. tritici R3-111a-1.</title>
        <authorList>
            <consortium name="The Broad Institute Genome Sequencing Platform"/>
            <person name="Ma L.-J."/>
            <person name="Dead R."/>
            <person name="Young S.K."/>
            <person name="Zeng Q."/>
            <person name="Gargeya S."/>
            <person name="Fitzgerald M."/>
            <person name="Haas B."/>
            <person name="Abouelleil A."/>
            <person name="Alvarado L."/>
            <person name="Arachchi H.M."/>
            <person name="Berlin A."/>
            <person name="Brown A."/>
            <person name="Chapman S.B."/>
            <person name="Chen Z."/>
            <person name="Dunbar C."/>
            <person name="Freedman E."/>
            <person name="Gearin G."/>
            <person name="Gellesch M."/>
            <person name="Goldberg J."/>
            <person name="Griggs A."/>
            <person name="Gujja S."/>
            <person name="Heiman D."/>
            <person name="Howarth C."/>
            <person name="Larson L."/>
            <person name="Lui A."/>
            <person name="MacDonald P.J.P."/>
            <person name="Mehta T."/>
            <person name="Montmayeur A."/>
            <person name="Murphy C."/>
            <person name="Neiman D."/>
            <person name="Pearson M."/>
            <person name="Priest M."/>
            <person name="Roberts A."/>
            <person name="Saif S."/>
            <person name="Shea T."/>
            <person name="Shenoy N."/>
            <person name="Sisk P."/>
            <person name="Stolte C."/>
            <person name="Sykes S."/>
            <person name="Yandava C."/>
            <person name="Wortman J."/>
            <person name="Nusbaum C."/>
            <person name="Birren B."/>
        </authorList>
    </citation>
    <scope>NUCLEOTIDE SEQUENCE</scope>
    <source>
        <strain evidence="2">R3-111a-1</strain>
    </source>
</reference>
<reference evidence="2" key="2">
    <citation type="submission" date="2010-07" db="EMBL/GenBank/DDBJ databases">
        <authorList>
            <consortium name="The Broad Institute Genome Sequencing Platform"/>
            <consortium name="Broad Institute Genome Sequencing Center for Infectious Disease"/>
            <person name="Ma L.-J."/>
            <person name="Dead R."/>
            <person name="Young S."/>
            <person name="Zeng Q."/>
            <person name="Koehrsen M."/>
            <person name="Alvarado L."/>
            <person name="Berlin A."/>
            <person name="Chapman S.B."/>
            <person name="Chen Z."/>
            <person name="Freedman E."/>
            <person name="Gellesch M."/>
            <person name="Goldberg J."/>
            <person name="Griggs A."/>
            <person name="Gujja S."/>
            <person name="Heilman E.R."/>
            <person name="Heiman D."/>
            <person name="Hepburn T."/>
            <person name="Howarth C."/>
            <person name="Jen D."/>
            <person name="Larson L."/>
            <person name="Mehta T."/>
            <person name="Neiman D."/>
            <person name="Pearson M."/>
            <person name="Roberts A."/>
            <person name="Saif S."/>
            <person name="Shea T."/>
            <person name="Shenoy N."/>
            <person name="Sisk P."/>
            <person name="Stolte C."/>
            <person name="Sykes S."/>
            <person name="Walk T."/>
            <person name="White J."/>
            <person name="Yandava C."/>
            <person name="Haas B."/>
            <person name="Nusbaum C."/>
            <person name="Birren B."/>
        </authorList>
    </citation>
    <scope>NUCLEOTIDE SEQUENCE</scope>
    <source>
        <strain evidence="2">R3-111a-1</strain>
    </source>
</reference>
<dbReference type="Proteomes" id="UP000006039">
    <property type="component" value="Unassembled WGS sequence"/>
</dbReference>
<evidence type="ECO:0000313" key="3">
    <source>
        <dbReference type="EnsemblFungi" id="EJT74586"/>
    </source>
</evidence>
<proteinExistence type="predicted"/>
<evidence type="ECO:0000256" key="1">
    <source>
        <dbReference type="SAM" id="MobiDB-lite"/>
    </source>
</evidence>
<dbReference type="GeneID" id="20348884"/>
<dbReference type="VEuPathDB" id="FungiDB:GGTG_08426"/>
<protein>
    <recommendedName>
        <fullName evidence="5">Hsp70-like protein</fullName>
    </recommendedName>
</protein>
<dbReference type="SUPFAM" id="SSF53067">
    <property type="entry name" value="Actin-like ATPase domain"/>
    <property type="match status" value="2"/>
</dbReference>
<dbReference type="Gene3D" id="3.90.640.10">
    <property type="entry name" value="Actin, Chain A, domain 4"/>
    <property type="match status" value="1"/>
</dbReference>
<keyword evidence="4" id="KW-1185">Reference proteome</keyword>
<sequence>MDDRPDILVAIDFGTTYTGVGWARPQQAEALQTPIQVIHNWPGASAKNEQKVQTCLVYNPEKHVSSWGFLCEDDVEEEGDAGQVGDGEKVSPNGDKTTDAAAGNDAAAGPSAKKKDRREFFKIFLDKATLLEAQKQGITAAPESPEDARLLASDYLRQIYTHVKETVESQAGLCGTGGWAGLAVEFIFSVPTTWRSQEIVNTFKDVIKDAGFGTGGPKHTAAVDLTESEAAAVATVKNTAVDFVKGDIFMSVDAGGGTTDFAVMQVVEASRPFPALAQLAEVDGVGIGSTLIDRGFLALVASRLRPFPELQSQLPPGCAHRLVRSERFRIMKHKFGERVYASEVYKLPLEGVGYNFGHSGAGIESGRMLFSREEIQSLFDPHIQSMLNKIRDQLDWVHSNYQSAHMNYMVLSGGLGSSAYVRDTLEKELAKRPHPCAQQMQILQAPDPQLVVVKGLLLDRMQKLDSGYKPVLVQRRARANYGLVCKIKYNPEIHIDEDIKEDPLDGQKYATGQIDWVIKKGDMIDPSHPLASSFSQKIDAESSVRAWDAIIMICNSDRDKLPKSIKDERAKQLCTVKSDLSGIPIGELEMKKLSRGRFRRSKRFYVCNFDVRVIVAPAEIRFELWFNGHKFSGDHDPIEITWDQEGTQLGNR</sequence>
<dbReference type="PANTHER" id="PTHR42749:SF1">
    <property type="entry name" value="CELL SHAPE-DETERMINING PROTEIN MREB"/>
    <property type="match status" value="1"/>
</dbReference>
<dbReference type="STRING" id="644352.J3P4I9"/>
<name>J3P4I9_GAET3</name>
<dbReference type="eggNOG" id="KOG0101">
    <property type="taxonomic scope" value="Eukaryota"/>
</dbReference>
<reference evidence="3" key="4">
    <citation type="journal article" date="2015" name="G3 (Bethesda)">
        <title>Genome sequences of three phytopathogenic species of the Magnaporthaceae family of fungi.</title>
        <authorList>
            <person name="Okagaki L.H."/>
            <person name="Nunes C.C."/>
            <person name="Sailsbery J."/>
            <person name="Clay B."/>
            <person name="Brown D."/>
            <person name="John T."/>
            <person name="Oh Y."/>
            <person name="Young N."/>
            <person name="Fitzgerald M."/>
            <person name="Haas B.J."/>
            <person name="Zeng Q."/>
            <person name="Young S."/>
            <person name="Adiconis X."/>
            <person name="Fan L."/>
            <person name="Levin J.Z."/>
            <person name="Mitchell T.K."/>
            <person name="Okubara P.A."/>
            <person name="Farman M.L."/>
            <person name="Kohn L.M."/>
            <person name="Birren B."/>
            <person name="Ma L.-J."/>
            <person name="Dean R.A."/>
        </authorList>
    </citation>
    <scope>NUCLEOTIDE SEQUENCE</scope>
    <source>
        <strain evidence="3">R3-111a-1</strain>
    </source>
</reference>
<dbReference type="EMBL" id="GL385398">
    <property type="protein sequence ID" value="EJT74586.1"/>
    <property type="molecule type" value="Genomic_DNA"/>
</dbReference>